<evidence type="ECO:0000256" key="1">
    <source>
        <dbReference type="ARBA" id="ARBA00004141"/>
    </source>
</evidence>
<keyword evidence="5 6" id="KW-0472">Membrane</keyword>
<dbReference type="EMBL" id="MNUI01000038">
    <property type="protein sequence ID" value="OIN89219.1"/>
    <property type="molecule type" value="Genomic_DNA"/>
</dbReference>
<feature type="transmembrane region" description="Helical" evidence="6">
    <location>
        <begin position="181"/>
        <end position="203"/>
    </location>
</feature>
<dbReference type="STRING" id="1805034.AUJ59_02180"/>
<feature type="transmembrane region" description="Helical" evidence="6">
    <location>
        <begin position="35"/>
        <end position="53"/>
    </location>
</feature>
<protein>
    <recommendedName>
        <fullName evidence="7">EamA domain-containing protein</fullName>
    </recommendedName>
</protein>
<keyword evidence="3 6" id="KW-0812">Transmembrane</keyword>
<evidence type="ECO:0000313" key="9">
    <source>
        <dbReference type="Proteomes" id="UP000183144"/>
    </source>
</evidence>
<feature type="transmembrane region" description="Helical" evidence="6">
    <location>
        <begin position="248"/>
        <end position="265"/>
    </location>
</feature>
<evidence type="ECO:0000256" key="4">
    <source>
        <dbReference type="ARBA" id="ARBA00022989"/>
    </source>
</evidence>
<evidence type="ECO:0000256" key="5">
    <source>
        <dbReference type="ARBA" id="ARBA00023136"/>
    </source>
</evidence>
<comment type="similarity">
    <text evidence="2">Belongs to the EamA transporter family.</text>
</comment>
<evidence type="ECO:0000313" key="8">
    <source>
        <dbReference type="EMBL" id="OIN89219.1"/>
    </source>
</evidence>
<feature type="transmembrane region" description="Helical" evidence="6">
    <location>
        <begin position="271"/>
        <end position="288"/>
    </location>
</feature>
<evidence type="ECO:0000256" key="2">
    <source>
        <dbReference type="ARBA" id="ARBA00007362"/>
    </source>
</evidence>
<comment type="caution">
    <text evidence="8">The sequence shown here is derived from an EMBL/GenBank/DDBJ whole genome shotgun (WGS) entry which is preliminary data.</text>
</comment>
<dbReference type="Pfam" id="PF00892">
    <property type="entry name" value="EamA"/>
    <property type="match status" value="2"/>
</dbReference>
<feature type="transmembrane region" description="Helical" evidence="6">
    <location>
        <begin position="60"/>
        <end position="81"/>
    </location>
</feature>
<dbReference type="InterPro" id="IPR000620">
    <property type="entry name" value="EamA_dom"/>
</dbReference>
<evidence type="ECO:0000259" key="7">
    <source>
        <dbReference type="Pfam" id="PF00892"/>
    </source>
</evidence>
<dbReference type="Proteomes" id="UP000183144">
    <property type="component" value="Unassembled WGS sequence"/>
</dbReference>
<dbReference type="InterPro" id="IPR050638">
    <property type="entry name" value="AA-Vitamin_Transporters"/>
</dbReference>
<dbReference type="PANTHER" id="PTHR32322:SF2">
    <property type="entry name" value="EAMA DOMAIN-CONTAINING PROTEIN"/>
    <property type="match status" value="1"/>
</dbReference>
<feature type="transmembrane region" description="Helical" evidence="6">
    <location>
        <begin position="123"/>
        <end position="140"/>
    </location>
</feature>
<organism evidence="8 9">
    <name type="scientific">Candidatus Beckwithbacteria bacterium CG1_02_47_37</name>
    <dbReference type="NCBI Taxonomy" id="1805034"/>
    <lineage>
        <taxon>Bacteria</taxon>
        <taxon>Candidatus Beckwithiibacteriota</taxon>
    </lineage>
</organism>
<feature type="transmembrane region" description="Helical" evidence="6">
    <location>
        <begin position="215"/>
        <end position="236"/>
    </location>
</feature>
<dbReference type="InterPro" id="IPR037185">
    <property type="entry name" value="EmrE-like"/>
</dbReference>
<feature type="transmembrane region" description="Helical" evidence="6">
    <location>
        <begin position="152"/>
        <end position="169"/>
    </location>
</feature>
<name>A0A1J4RP95_9BACT</name>
<dbReference type="GO" id="GO:0016020">
    <property type="term" value="C:membrane"/>
    <property type="evidence" value="ECO:0007669"/>
    <property type="project" value="UniProtKB-SubCell"/>
</dbReference>
<accession>A0A1J4RP95</accession>
<dbReference type="PANTHER" id="PTHR32322">
    <property type="entry name" value="INNER MEMBRANE TRANSPORTER"/>
    <property type="match status" value="1"/>
</dbReference>
<evidence type="ECO:0000256" key="3">
    <source>
        <dbReference type="ARBA" id="ARBA00022692"/>
    </source>
</evidence>
<dbReference type="SUPFAM" id="SSF103481">
    <property type="entry name" value="Multidrug resistance efflux transporter EmrE"/>
    <property type="match status" value="2"/>
</dbReference>
<dbReference type="AlphaFoldDB" id="A0A1J4RP95"/>
<keyword evidence="4 6" id="KW-1133">Transmembrane helix</keyword>
<comment type="subcellular location">
    <subcellularLocation>
        <location evidence="1">Membrane</location>
        <topology evidence="1">Multi-pass membrane protein</topology>
    </subcellularLocation>
</comment>
<feature type="domain" description="EamA" evidence="7">
    <location>
        <begin position="151"/>
        <end position="288"/>
    </location>
</feature>
<feature type="transmembrane region" description="Helical" evidence="6">
    <location>
        <begin position="93"/>
        <end position="111"/>
    </location>
</feature>
<sequence>MARFKKLLILLAAAITGSGIPVFSKIVLQTLNPEEMMTIRLFVAWLVFLPWVWKSLPKKFSDWLAISLVTLPAVINMVLFANGVQFTSATMAQLIYAFSPIVAAVIVVIIGQEKLTRGKISGIAIGFFGMMILLVPSINLQTANTLIGNLKGNGLLLIGMICWTIYTIASKPLNNRFASQVISFNLLVNGFLANFILGGFRIFSPEKLGQIPLSTWGWIVYLSVVCSIGFFSLYQLSIKLTSAVTTSIMHYLTPVFTFIWAAGLLRESLNWFIVLGGGLTIAGAYLTTTAKKA</sequence>
<proteinExistence type="inferred from homology"/>
<reference evidence="8 9" key="1">
    <citation type="journal article" date="2016" name="Environ. Microbiol.">
        <title>Genomic resolution of a cold subsurface aquifer community provides metabolic insights for novel microbes adapted to high CO concentrations.</title>
        <authorList>
            <person name="Probst A.J."/>
            <person name="Castelle C.J."/>
            <person name="Singh A."/>
            <person name="Brown C.T."/>
            <person name="Anantharaman K."/>
            <person name="Sharon I."/>
            <person name="Hug L.A."/>
            <person name="Burstein D."/>
            <person name="Emerson J.B."/>
            <person name="Thomas B.C."/>
            <person name="Banfield J.F."/>
        </authorList>
    </citation>
    <scope>NUCLEOTIDE SEQUENCE [LARGE SCALE GENOMIC DNA]</scope>
    <source>
        <strain evidence="8">CG1_02_47_37</strain>
    </source>
</reference>
<evidence type="ECO:0000256" key="6">
    <source>
        <dbReference type="SAM" id="Phobius"/>
    </source>
</evidence>
<feature type="domain" description="EamA" evidence="7">
    <location>
        <begin position="7"/>
        <end position="134"/>
    </location>
</feature>
<gene>
    <name evidence="8" type="ORF">AUJ59_02180</name>
</gene>